<keyword evidence="1" id="KW-0472">Membrane</keyword>
<dbReference type="EMBL" id="JBHLWN010000022">
    <property type="protein sequence ID" value="MFC0211722.1"/>
    <property type="molecule type" value="Genomic_DNA"/>
</dbReference>
<evidence type="ECO:0000256" key="1">
    <source>
        <dbReference type="SAM" id="Phobius"/>
    </source>
</evidence>
<keyword evidence="1" id="KW-1133">Transmembrane helix</keyword>
<dbReference type="Proteomes" id="UP001589776">
    <property type="component" value="Unassembled WGS sequence"/>
</dbReference>
<proteinExistence type="predicted"/>
<accession>A0ABV6DGF8</accession>
<sequence>MRNIAEVKIISRIVTGIAAIIVIGYNAYKVLTGQPLSLSDLITMPVVLIGFFSAMTWGSLEEETDELGRHITYRSSQAGYFVLTALILIVFVAVEFPAAGSQPIRNVPLFIVFCASMVILPVTEFIVSRKYR</sequence>
<feature type="transmembrane region" description="Helical" evidence="1">
    <location>
        <begin position="106"/>
        <end position="127"/>
    </location>
</feature>
<name>A0ABV6DGF8_9BACL</name>
<reference evidence="2 3" key="1">
    <citation type="submission" date="2024-09" db="EMBL/GenBank/DDBJ databases">
        <authorList>
            <person name="Sun Q."/>
            <person name="Mori K."/>
        </authorList>
    </citation>
    <scope>NUCLEOTIDE SEQUENCE [LARGE SCALE GENOMIC DNA]</scope>
    <source>
        <strain evidence="2 3">CCM 7759</strain>
    </source>
</reference>
<evidence type="ECO:0000313" key="2">
    <source>
        <dbReference type="EMBL" id="MFC0211722.1"/>
    </source>
</evidence>
<keyword evidence="3" id="KW-1185">Reference proteome</keyword>
<gene>
    <name evidence="2" type="ORF">ACFFK0_04510</name>
</gene>
<evidence type="ECO:0000313" key="3">
    <source>
        <dbReference type="Proteomes" id="UP001589776"/>
    </source>
</evidence>
<feature type="transmembrane region" description="Helical" evidence="1">
    <location>
        <begin position="40"/>
        <end position="60"/>
    </location>
</feature>
<organism evidence="2 3">
    <name type="scientific">Paenibacillus chartarius</name>
    <dbReference type="NCBI Taxonomy" id="747481"/>
    <lineage>
        <taxon>Bacteria</taxon>
        <taxon>Bacillati</taxon>
        <taxon>Bacillota</taxon>
        <taxon>Bacilli</taxon>
        <taxon>Bacillales</taxon>
        <taxon>Paenibacillaceae</taxon>
        <taxon>Paenibacillus</taxon>
    </lineage>
</organism>
<dbReference type="RefSeq" id="WP_377468711.1">
    <property type="nucleotide sequence ID" value="NZ_JBHLWN010000022.1"/>
</dbReference>
<keyword evidence="1" id="KW-0812">Transmembrane</keyword>
<protein>
    <submittedName>
        <fullName evidence="2">Uncharacterized protein</fullName>
    </submittedName>
</protein>
<feature type="transmembrane region" description="Helical" evidence="1">
    <location>
        <begin position="80"/>
        <end position="100"/>
    </location>
</feature>
<feature type="transmembrane region" description="Helical" evidence="1">
    <location>
        <begin position="9"/>
        <end position="28"/>
    </location>
</feature>
<comment type="caution">
    <text evidence="2">The sequence shown here is derived from an EMBL/GenBank/DDBJ whole genome shotgun (WGS) entry which is preliminary data.</text>
</comment>